<evidence type="ECO:0000256" key="6">
    <source>
        <dbReference type="ARBA" id="ARBA00023136"/>
    </source>
</evidence>
<evidence type="ECO:0000259" key="7">
    <source>
        <dbReference type="Pfam" id="PF02308"/>
    </source>
</evidence>
<reference evidence="8 9" key="1">
    <citation type="submission" date="2019-07" db="EMBL/GenBank/DDBJ databases">
        <title>Whole genome shotgun sequence of Methylobacterium gnaphalii NBRC 107716.</title>
        <authorList>
            <person name="Hosoyama A."/>
            <person name="Uohara A."/>
            <person name="Ohji S."/>
            <person name="Ichikawa N."/>
        </authorList>
    </citation>
    <scope>NUCLEOTIDE SEQUENCE [LARGE SCALE GENOMIC DNA]</scope>
    <source>
        <strain evidence="8 9">NBRC 107716</strain>
    </source>
</reference>
<dbReference type="PRINTS" id="PR01837">
    <property type="entry name" value="MGTCSAPBPROT"/>
</dbReference>
<dbReference type="InterPro" id="IPR049177">
    <property type="entry name" value="MgtC_SapB_SrpB_YhiD_N"/>
</dbReference>
<proteinExistence type="inferred from homology"/>
<accession>A0A512JS54</accession>
<comment type="similarity">
    <text evidence="2">Belongs to the MgtC/SapB family.</text>
</comment>
<evidence type="ECO:0000256" key="4">
    <source>
        <dbReference type="ARBA" id="ARBA00022692"/>
    </source>
</evidence>
<comment type="subcellular location">
    <subcellularLocation>
        <location evidence="1">Cell membrane</location>
        <topology evidence="1">Multi-pass membrane protein</topology>
    </subcellularLocation>
</comment>
<dbReference type="AlphaFoldDB" id="A0A512JS54"/>
<evidence type="ECO:0000256" key="1">
    <source>
        <dbReference type="ARBA" id="ARBA00004651"/>
    </source>
</evidence>
<evidence type="ECO:0000256" key="5">
    <source>
        <dbReference type="ARBA" id="ARBA00022989"/>
    </source>
</evidence>
<gene>
    <name evidence="8" type="ORF">MGN01_46300</name>
</gene>
<name>A0A512JS54_9HYPH</name>
<evidence type="ECO:0000313" key="9">
    <source>
        <dbReference type="Proteomes" id="UP000321750"/>
    </source>
</evidence>
<comment type="caution">
    <text evidence="8">The sequence shown here is derived from an EMBL/GenBank/DDBJ whole genome shotgun (WGS) entry which is preliminary data.</text>
</comment>
<dbReference type="GO" id="GO:0005886">
    <property type="term" value="C:plasma membrane"/>
    <property type="evidence" value="ECO:0007669"/>
    <property type="project" value="UniProtKB-SubCell"/>
</dbReference>
<protein>
    <recommendedName>
        <fullName evidence="7">MgtC/SapB/SrpB/YhiD N-terminal domain-containing protein</fullName>
    </recommendedName>
</protein>
<sequence length="84" mass="8518">MLTSLLTSPLPEELKSAISQLVAFVLGTVIGAERQYLQRTAGLRTAVLAAGAAAFVDLGMRLAGGDGATRTVSLATGAASMPSR</sequence>
<keyword evidence="6" id="KW-0472">Membrane</keyword>
<keyword evidence="9" id="KW-1185">Reference proteome</keyword>
<dbReference type="InterPro" id="IPR003416">
    <property type="entry name" value="MgtC/SapB/SrpB/YhiD_fam"/>
</dbReference>
<feature type="domain" description="MgtC/SapB/SrpB/YhiD N-terminal" evidence="7">
    <location>
        <begin position="21"/>
        <end position="69"/>
    </location>
</feature>
<keyword evidence="3" id="KW-1003">Cell membrane</keyword>
<evidence type="ECO:0000313" key="8">
    <source>
        <dbReference type="EMBL" id="GEP12785.1"/>
    </source>
</evidence>
<dbReference type="OrthoDB" id="9811198at2"/>
<keyword evidence="5" id="KW-1133">Transmembrane helix</keyword>
<dbReference type="Pfam" id="PF02308">
    <property type="entry name" value="MgtC"/>
    <property type="match status" value="1"/>
</dbReference>
<dbReference type="EMBL" id="BJZV01000070">
    <property type="protein sequence ID" value="GEP12785.1"/>
    <property type="molecule type" value="Genomic_DNA"/>
</dbReference>
<dbReference type="Proteomes" id="UP000321750">
    <property type="component" value="Unassembled WGS sequence"/>
</dbReference>
<evidence type="ECO:0000256" key="2">
    <source>
        <dbReference type="ARBA" id="ARBA00009298"/>
    </source>
</evidence>
<keyword evidence="4" id="KW-0812">Transmembrane</keyword>
<organism evidence="8 9">
    <name type="scientific">Methylobacterium gnaphalii</name>
    <dbReference type="NCBI Taxonomy" id="1010610"/>
    <lineage>
        <taxon>Bacteria</taxon>
        <taxon>Pseudomonadati</taxon>
        <taxon>Pseudomonadota</taxon>
        <taxon>Alphaproteobacteria</taxon>
        <taxon>Hyphomicrobiales</taxon>
        <taxon>Methylobacteriaceae</taxon>
        <taxon>Methylobacterium</taxon>
    </lineage>
</organism>
<evidence type="ECO:0000256" key="3">
    <source>
        <dbReference type="ARBA" id="ARBA00022475"/>
    </source>
</evidence>